<evidence type="ECO:0008006" key="3">
    <source>
        <dbReference type="Google" id="ProtNLM"/>
    </source>
</evidence>
<evidence type="ECO:0000313" key="2">
    <source>
        <dbReference type="Proteomes" id="UP001164439"/>
    </source>
</evidence>
<proteinExistence type="predicted"/>
<dbReference type="RefSeq" id="WP_269664371.1">
    <property type="nucleotide sequence ID" value="NZ_CP114413.1"/>
</dbReference>
<name>A0ABY7KTE3_9ACTN</name>
<accession>A0ABY7KTE3</accession>
<organism evidence="1 2">
    <name type="scientific">Streptomyces cinnabarinus</name>
    <dbReference type="NCBI Taxonomy" id="67287"/>
    <lineage>
        <taxon>Bacteria</taxon>
        <taxon>Bacillati</taxon>
        <taxon>Actinomycetota</taxon>
        <taxon>Actinomycetes</taxon>
        <taxon>Kitasatosporales</taxon>
        <taxon>Streptomycetaceae</taxon>
        <taxon>Streptomyces</taxon>
    </lineage>
</organism>
<evidence type="ECO:0000313" key="1">
    <source>
        <dbReference type="EMBL" id="WAZ26885.1"/>
    </source>
</evidence>
<sequence length="79" mass="8786">MTDESSEDVCLSLNKVGSRLRAGAWPMSNEVGKLLVLGNRLERIRIHFCSLVAAVAVMRYQIPDERGDRGSDTRSQGCY</sequence>
<reference evidence="1" key="1">
    <citation type="submission" date="2022-12" db="EMBL/GenBank/DDBJ databases">
        <authorList>
            <person name="Ruckert C."/>
            <person name="Busche T."/>
            <person name="Kalinowski J."/>
            <person name="Wittmann C."/>
        </authorList>
    </citation>
    <scope>NUCLEOTIDE SEQUENCE</scope>
    <source>
        <strain evidence="1">DSM 40467</strain>
    </source>
</reference>
<keyword evidence="2" id="KW-1185">Reference proteome</keyword>
<dbReference type="Proteomes" id="UP001164439">
    <property type="component" value="Chromosome"/>
</dbReference>
<gene>
    <name evidence="1" type="ORF">STRCI_008552</name>
</gene>
<dbReference type="EMBL" id="CP114413">
    <property type="protein sequence ID" value="WAZ26885.1"/>
    <property type="molecule type" value="Genomic_DNA"/>
</dbReference>
<protein>
    <recommendedName>
        <fullName evidence="3">Transposase</fullName>
    </recommendedName>
</protein>